<keyword evidence="2" id="KW-0732">Signal</keyword>
<proteinExistence type="predicted"/>
<accession>A0AA35PU20</accession>
<evidence type="ECO:0000256" key="1">
    <source>
        <dbReference type="SAM" id="MobiDB-lite"/>
    </source>
</evidence>
<name>A0AA35PU20_9SAUR</name>
<organism evidence="3 4">
    <name type="scientific">Podarcis lilfordi</name>
    <name type="common">Lilford's wall lizard</name>
    <dbReference type="NCBI Taxonomy" id="74358"/>
    <lineage>
        <taxon>Eukaryota</taxon>
        <taxon>Metazoa</taxon>
        <taxon>Chordata</taxon>
        <taxon>Craniata</taxon>
        <taxon>Vertebrata</taxon>
        <taxon>Euteleostomi</taxon>
        <taxon>Lepidosauria</taxon>
        <taxon>Squamata</taxon>
        <taxon>Bifurcata</taxon>
        <taxon>Unidentata</taxon>
        <taxon>Episquamata</taxon>
        <taxon>Laterata</taxon>
        <taxon>Lacertibaenia</taxon>
        <taxon>Lacertidae</taxon>
        <taxon>Podarcis</taxon>
    </lineage>
</organism>
<dbReference type="Proteomes" id="UP001178461">
    <property type="component" value="Chromosome 16"/>
</dbReference>
<feature type="signal peptide" evidence="2">
    <location>
        <begin position="1"/>
        <end position="49"/>
    </location>
</feature>
<evidence type="ECO:0000313" key="4">
    <source>
        <dbReference type="Proteomes" id="UP001178461"/>
    </source>
</evidence>
<evidence type="ECO:0000313" key="3">
    <source>
        <dbReference type="EMBL" id="CAI5797948.1"/>
    </source>
</evidence>
<dbReference type="EMBL" id="OX395143">
    <property type="protein sequence ID" value="CAI5797948.1"/>
    <property type="molecule type" value="Genomic_DNA"/>
</dbReference>
<sequence length="171" mass="18898">MSPTRLANGAGTSVTSQTRARLAPGTPPPFVFTMHSLLWVLWLCQGSSAVRRAAVEEQKEAVSPQPAWDSLAFGSIVVLVLALGVKWLHTKPKAEAAGEEAQLAHEQDLERHLLHAFFQMELELVKLVTLVRNHKAALTLRHRGCRAPECQLARESAKAFNLVVFDIEEED</sequence>
<keyword evidence="4" id="KW-1185">Reference proteome</keyword>
<gene>
    <name evidence="3" type="ORF">PODLI_1B030113</name>
</gene>
<protein>
    <submittedName>
        <fullName evidence="3">Uncharacterized protein</fullName>
    </submittedName>
</protein>
<evidence type="ECO:0000256" key="2">
    <source>
        <dbReference type="SAM" id="SignalP"/>
    </source>
</evidence>
<feature type="compositionally biased region" description="Polar residues" evidence="1">
    <location>
        <begin position="1"/>
        <end position="19"/>
    </location>
</feature>
<reference evidence="3" key="1">
    <citation type="submission" date="2022-12" db="EMBL/GenBank/DDBJ databases">
        <authorList>
            <person name="Alioto T."/>
            <person name="Alioto T."/>
            <person name="Gomez Garrido J."/>
        </authorList>
    </citation>
    <scope>NUCLEOTIDE SEQUENCE</scope>
</reference>
<dbReference type="AlphaFoldDB" id="A0AA35PU20"/>
<feature type="chain" id="PRO_5041270269" evidence="2">
    <location>
        <begin position="50"/>
        <end position="171"/>
    </location>
</feature>
<feature type="region of interest" description="Disordered" evidence="1">
    <location>
        <begin position="1"/>
        <end position="21"/>
    </location>
</feature>